<dbReference type="EMBL" id="LACD01000034">
    <property type="protein sequence ID" value="KJZ36804.1"/>
    <property type="molecule type" value="Genomic_DNA"/>
</dbReference>
<dbReference type="Proteomes" id="UP000033500">
    <property type="component" value="Unassembled WGS sequence"/>
</dbReference>
<sequence length="111" mass="12513">MKISRSVPFFPVSDGTIEKITCERERIFIEFLDWQEERWIITFENVLDFKSVGALGAEVAEMFVKDVTPLSQELAVIDPSGVGVNYCFTCAREWNVILIIVASGFTAEKSS</sequence>
<name>A0A0F4SY31_PSEFL</name>
<dbReference type="RefSeq" id="WP_046049257.1">
    <property type="nucleotide sequence ID" value="NZ_LACD01000034.1"/>
</dbReference>
<accession>A0A0F4SY31</accession>
<protein>
    <submittedName>
        <fullName evidence="1">Uncharacterized protein</fullName>
    </submittedName>
</protein>
<evidence type="ECO:0000313" key="2">
    <source>
        <dbReference type="Proteomes" id="UP000033500"/>
    </source>
</evidence>
<proteinExistence type="predicted"/>
<evidence type="ECO:0000313" key="1">
    <source>
        <dbReference type="EMBL" id="KJZ36804.1"/>
    </source>
</evidence>
<dbReference type="AlphaFoldDB" id="A0A0F4SY31"/>
<dbReference type="PATRIC" id="fig|294.131.peg.4367"/>
<reference evidence="1 2" key="1">
    <citation type="submission" date="2015-03" db="EMBL/GenBank/DDBJ databases">
        <title>Comparative genomics of Pseudomonas insights into diversity of traits involved in vanlence and defense.</title>
        <authorList>
            <person name="Qin Y."/>
        </authorList>
    </citation>
    <scope>NUCLEOTIDE SEQUENCE [LARGE SCALE GENOMIC DNA]</scope>
    <source>
        <strain evidence="1 2">C3</strain>
    </source>
</reference>
<organism evidence="1 2">
    <name type="scientific">Pseudomonas fluorescens</name>
    <dbReference type="NCBI Taxonomy" id="294"/>
    <lineage>
        <taxon>Bacteria</taxon>
        <taxon>Pseudomonadati</taxon>
        <taxon>Pseudomonadota</taxon>
        <taxon>Gammaproteobacteria</taxon>
        <taxon>Pseudomonadales</taxon>
        <taxon>Pseudomonadaceae</taxon>
        <taxon>Pseudomonas</taxon>
    </lineage>
</organism>
<gene>
    <name evidence="1" type="ORF">VC34_26720</name>
</gene>
<comment type="caution">
    <text evidence="1">The sequence shown here is derived from an EMBL/GenBank/DDBJ whole genome shotgun (WGS) entry which is preliminary data.</text>
</comment>